<dbReference type="RefSeq" id="WP_284348833.1">
    <property type="nucleotide sequence ID" value="NZ_BRXS01000001.1"/>
</dbReference>
<dbReference type="PANTHER" id="PTHR40763">
    <property type="entry name" value="MEMBRANE PROTEIN-RELATED"/>
    <property type="match status" value="1"/>
</dbReference>
<evidence type="ECO:0000313" key="1">
    <source>
        <dbReference type="EMBL" id="GLC24383.1"/>
    </source>
</evidence>
<evidence type="ECO:0000313" key="2">
    <source>
        <dbReference type="Proteomes" id="UP001161325"/>
    </source>
</evidence>
<gene>
    <name evidence="1" type="ORF">rosag_08960</name>
</gene>
<proteinExistence type="predicted"/>
<protein>
    <recommendedName>
        <fullName evidence="3">Cell wall-active antibiotics response LiaF-like C-terminal domain-containing protein</fullName>
    </recommendedName>
</protein>
<dbReference type="PANTHER" id="PTHR40763:SF5">
    <property type="entry name" value="MEMBRANE PROTEIN"/>
    <property type="match status" value="1"/>
</dbReference>
<reference evidence="1" key="1">
    <citation type="submission" date="2022-08" db="EMBL/GenBank/DDBJ databases">
        <title>Draft genome sequencing of Roseisolibacter agri AW1220.</title>
        <authorList>
            <person name="Tobiishi Y."/>
            <person name="Tonouchi A."/>
        </authorList>
    </citation>
    <scope>NUCLEOTIDE SEQUENCE</scope>
    <source>
        <strain evidence="1">AW1220</strain>
    </source>
</reference>
<comment type="caution">
    <text evidence="1">The sequence shown here is derived from an EMBL/GenBank/DDBJ whole genome shotgun (WGS) entry which is preliminary data.</text>
</comment>
<evidence type="ECO:0008006" key="3">
    <source>
        <dbReference type="Google" id="ProtNLM"/>
    </source>
</evidence>
<accession>A0AA37QEQ4</accession>
<dbReference type="EMBL" id="BRXS01000001">
    <property type="protein sequence ID" value="GLC24383.1"/>
    <property type="molecule type" value="Genomic_DNA"/>
</dbReference>
<keyword evidence="2" id="KW-1185">Reference proteome</keyword>
<name>A0AA37QEQ4_9BACT</name>
<organism evidence="1 2">
    <name type="scientific">Roseisolibacter agri</name>
    <dbReference type="NCBI Taxonomy" id="2014610"/>
    <lineage>
        <taxon>Bacteria</taxon>
        <taxon>Pseudomonadati</taxon>
        <taxon>Gemmatimonadota</taxon>
        <taxon>Gemmatimonadia</taxon>
        <taxon>Gemmatimonadales</taxon>
        <taxon>Gemmatimonadaceae</taxon>
        <taxon>Roseisolibacter</taxon>
    </lineage>
</organism>
<sequence>MSDALTPTAPLPPAPVALADARERAIRLLTDRYADDTLSTGEFEMRLDRLYGTLTPAAAEALVADLGAPRAAAMARTAPVSAALPFQAAPARAERLSCIFGQRTMGGSWTPGARAEALAVFSEVTFDLRTAVLRDGVELEIEAYFSTVRVLLPPDAVLDVNVGPVMGSVTDDTTPARGMGPVVRLRGSAAFAEVTIRRASPDLPPGAPFKLAWREAKRAARRARAR</sequence>
<dbReference type="AlphaFoldDB" id="A0AA37QEQ4"/>
<dbReference type="Proteomes" id="UP001161325">
    <property type="component" value="Unassembled WGS sequence"/>
</dbReference>